<accession>A0ABT6Y141</accession>
<keyword evidence="3" id="KW-1185">Reference proteome</keyword>
<dbReference type="Pfam" id="PF16935">
    <property type="entry name" value="Hol_Tox"/>
    <property type="match status" value="1"/>
</dbReference>
<evidence type="ECO:0000313" key="3">
    <source>
        <dbReference type="Proteomes" id="UP001529245"/>
    </source>
</evidence>
<keyword evidence="1" id="KW-1133">Transmembrane helix</keyword>
<dbReference type="EMBL" id="JASGCB010000031">
    <property type="protein sequence ID" value="MDI9261046.1"/>
    <property type="molecule type" value="Genomic_DNA"/>
</dbReference>
<reference evidence="2 3" key="1">
    <citation type="submission" date="2023-04" db="EMBL/GenBank/DDBJ databases">
        <title>A. sendaiensis sub sp. chiapanensis a novel subspecie with specific adaptation in bacterial cell wall isolated from an active volcano.</title>
        <authorList>
            <person name="Alvarez Gutierrez P.E."/>
            <person name="Ortiz Cortes L.Y."/>
        </authorList>
    </citation>
    <scope>NUCLEOTIDE SEQUENCE [LARGE SCALE GENOMIC DNA]</scope>
    <source>
        <strain evidence="2 3">PA2</strain>
    </source>
</reference>
<name>A0ABT6Y141_ALISE</name>
<organism evidence="2 3">
    <name type="scientific">Alicyclobacillus sendaiensis PA2</name>
    <dbReference type="NCBI Taxonomy" id="3029425"/>
    <lineage>
        <taxon>Bacteria</taxon>
        <taxon>Bacillati</taxon>
        <taxon>Bacillota</taxon>
        <taxon>Bacilli</taxon>
        <taxon>Bacillales</taxon>
        <taxon>Alicyclobacillaceae</taxon>
        <taxon>Alicyclobacillus</taxon>
    </lineage>
</organism>
<evidence type="ECO:0000313" key="2">
    <source>
        <dbReference type="EMBL" id="MDI9261046.1"/>
    </source>
</evidence>
<protein>
    <submittedName>
        <fullName evidence="2">Holin-like toxin</fullName>
    </submittedName>
</protein>
<sequence>MSVADAITLMVQFGSFVVTLITLVVTLVRKHK</sequence>
<dbReference type="InterPro" id="IPR031616">
    <property type="entry name" value="BsrE-like"/>
</dbReference>
<keyword evidence="1" id="KW-0472">Membrane</keyword>
<dbReference type="Proteomes" id="UP001529245">
    <property type="component" value="Unassembled WGS sequence"/>
</dbReference>
<gene>
    <name evidence="2" type="ORF">QID03_12845</name>
</gene>
<feature type="transmembrane region" description="Helical" evidence="1">
    <location>
        <begin position="6"/>
        <end position="28"/>
    </location>
</feature>
<evidence type="ECO:0000256" key="1">
    <source>
        <dbReference type="SAM" id="Phobius"/>
    </source>
</evidence>
<comment type="caution">
    <text evidence="2">The sequence shown here is derived from an EMBL/GenBank/DDBJ whole genome shotgun (WGS) entry which is preliminary data.</text>
</comment>
<dbReference type="RefSeq" id="WP_283204456.1">
    <property type="nucleotide sequence ID" value="NZ_JASGCB010000031.1"/>
</dbReference>
<proteinExistence type="predicted"/>
<keyword evidence="1" id="KW-0812">Transmembrane</keyword>